<comment type="caution">
    <text evidence="2">The sequence shown here is derived from an EMBL/GenBank/DDBJ whole genome shotgun (WGS) entry which is preliminary data.</text>
</comment>
<dbReference type="AlphaFoldDB" id="A0A7J0H8N5"/>
<organism evidence="2 3">
    <name type="scientific">Actinidia rufa</name>
    <dbReference type="NCBI Taxonomy" id="165716"/>
    <lineage>
        <taxon>Eukaryota</taxon>
        <taxon>Viridiplantae</taxon>
        <taxon>Streptophyta</taxon>
        <taxon>Embryophyta</taxon>
        <taxon>Tracheophyta</taxon>
        <taxon>Spermatophyta</taxon>
        <taxon>Magnoliopsida</taxon>
        <taxon>eudicotyledons</taxon>
        <taxon>Gunneridae</taxon>
        <taxon>Pentapetalae</taxon>
        <taxon>asterids</taxon>
        <taxon>Ericales</taxon>
        <taxon>Actinidiaceae</taxon>
        <taxon>Actinidia</taxon>
    </lineage>
</organism>
<reference evidence="2 3" key="1">
    <citation type="submission" date="2019-07" db="EMBL/GenBank/DDBJ databases">
        <title>De Novo Assembly of kiwifruit Actinidia rufa.</title>
        <authorList>
            <person name="Sugita-Konishi S."/>
            <person name="Sato K."/>
            <person name="Mori E."/>
            <person name="Abe Y."/>
            <person name="Kisaki G."/>
            <person name="Hamano K."/>
            <person name="Suezawa K."/>
            <person name="Otani M."/>
            <person name="Fukuda T."/>
            <person name="Manabe T."/>
            <person name="Gomi K."/>
            <person name="Tabuchi M."/>
            <person name="Akimitsu K."/>
            <person name="Kataoka I."/>
        </authorList>
    </citation>
    <scope>NUCLEOTIDE SEQUENCE [LARGE SCALE GENOMIC DNA]</scope>
    <source>
        <strain evidence="3">cv. Fuchu</strain>
    </source>
</reference>
<evidence type="ECO:0000256" key="1">
    <source>
        <dbReference type="SAM" id="MobiDB-lite"/>
    </source>
</evidence>
<dbReference type="Proteomes" id="UP000585474">
    <property type="component" value="Unassembled WGS sequence"/>
</dbReference>
<gene>
    <name evidence="2" type="ORF">Acr_28g0001410</name>
</gene>
<feature type="region of interest" description="Disordered" evidence="1">
    <location>
        <begin position="1"/>
        <end position="28"/>
    </location>
</feature>
<accession>A0A7J0H8N5</accession>
<proteinExistence type="predicted"/>
<evidence type="ECO:0000313" key="2">
    <source>
        <dbReference type="EMBL" id="GFZ19436.1"/>
    </source>
</evidence>
<name>A0A7J0H8N5_9ERIC</name>
<protein>
    <submittedName>
        <fullName evidence="2">Uncharacterized protein</fullName>
    </submittedName>
</protein>
<dbReference type="EMBL" id="BJWL01000028">
    <property type="protein sequence ID" value="GFZ19436.1"/>
    <property type="molecule type" value="Genomic_DNA"/>
</dbReference>
<feature type="region of interest" description="Disordered" evidence="1">
    <location>
        <begin position="246"/>
        <end position="266"/>
    </location>
</feature>
<evidence type="ECO:0000313" key="3">
    <source>
        <dbReference type="Proteomes" id="UP000585474"/>
    </source>
</evidence>
<sequence>MLPEGVRRAATRVPAPTRCTRQHTQEGELHAPACATRARQGSHALARLPRTRHVSVTSPLTVQSVPSQYHIIRPVGIPNSSTGLVFQDFASIWEKSPVILARRMDKGSNRCTEVRKASTGVLGGFIMVPEGSGAVQERRKIFWDIYRSLSRVVQPVQDVQREIQRKETKSILRNCTAKGAMMLKRVSFALDLTSGSGLSSCAYKGGEMEPRQLAKSYGGTGPEAVKMDNLKTSDYPPVGWRGRLLSPTHLDESKSSSQAQARLRLT</sequence>
<keyword evidence="3" id="KW-1185">Reference proteome</keyword>